<feature type="transmembrane region" description="Helical" evidence="1">
    <location>
        <begin position="70"/>
        <end position="89"/>
    </location>
</feature>
<feature type="transmembrane region" description="Helical" evidence="1">
    <location>
        <begin position="142"/>
        <end position="164"/>
    </location>
</feature>
<dbReference type="InterPro" id="IPR036890">
    <property type="entry name" value="HATPase_C_sf"/>
</dbReference>
<dbReference type="PANTHER" id="PTHR34220:SF7">
    <property type="entry name" value="SENSOR HISTIDINE KINASE YPDA"/>
    <property type="match status" value="1"/>
</dbReference>
<dbReference type="RefSeq" id="WP_112746975.1">
    <property type="nucleotide sequence ID" value="NZ_QMFY01000005.1"/>
</dbReference>
<dbReference type="Proteomes" id="UP000251889">
    <property type="component" value="Unassembled WGS sequence"/>
</dbReference>
<dbReference type="PANTHER" id="PTHR34220">
    <property type="entry name" value="SENSOR HISTIDINE KINASE YPDA"/>
    <property type="match status" value="1"/>
</dbReference>
<comment type="caution">
    <text evidence="3">The sequence shown here is derived from an EMBL/GenBank/DDBJ whole genome shotgun (WGS) entry which is preliminary data.</text>
</comment>
<keyword evidence="1" id="KW-0472">Membrane</keyword>
<keyword evidence="4" id="KW-1185">Reference proteome</keyword>
<name>A0A364Y3Q5_9BACT</name>
<reference evidence="3 4" key="1">
    <citation type="submission" date="2018-06" db="EMBL/GenBank/DDBJ databases">
        <title>Chryseolinea flavus sp. nov., a member of the phylum Bacteroidetes isolated from soil.</title>
        <authorList>
            <person name="Li Y."/>
            <person name="Wang J."/>
        </authorList>
    </citation>
    <scope>NUCLEOTIDE SEQUENCE [LARGE SCALE GENOMIC DNA]</scope>
    <source>
        <strain evidence="3 4">SDU1-6</strain>
    </source>
</reference>
<evidence type="ECO:0000313" key="4">
    <source>
        <dbReference type="Proteomes" id="UP000251889"/>
    </source>
</evidence>
<dbReference type="GO" id="GO:0016020">
    <property type="term" value="C:membrane"/>
    <property type="evidence" value="ECO:0007669"/>
    <property type="project" value="InterPro"/>
</dbReference>
<dbReference type="Pfam" id="PF06580">
    <property type="entry name" value="His_kinase"/>
    <property type="match status" value="1"/>
</dbReference>
<dbReference type="SUPFAM" id="SSF55874">
    <property type="entry name" value="ATPase domain of HSP90 chaperone/DNA topoisomerase II/histidine kinase"/>
    <property type="match status" value="1"/>
</dbReference>
<evidence type="ECO:0000313" key="3">
    <source>
        <dbReference type="EMBL" id="RAW00818.1"/>
    </source>
</evidence>
<evidence type="ECO:0000259" key="2">
    <source>
        <dbReference type="Pfam" id="PF06580"/>
    </source>
</evidence>
<evidence type="ECO:0000256" key="1">
    <source>
        <dbReference type="SAM" id="Phobius"/>
    </source>
</evidence>
<gene>
    <name evidence="3" type="ORF">DQQ10_11250</name>
</gene>
<keyword evidence="3" id="KW-0418">Kinase</keyword>
<dbReference type="OrthoDB" id="9792992at2"/>
<keyword evidence="1" id="KW-1133">Transmembrane helix</keyword>
<dbReference type="EMBL" id="QMFY01000005">
    <property type="protein sequence ID" value="RAW00818.1"/>
    <property type="molecule type" value="Genomic_DNA"/>
</dbReference>
<dbReference type="InterPro" id="IPR010559">
    <property type="entry name" value="Sig_transdc_His_kin_internal"/>
</dbReference>
<dbReference type="Gene3D" id="3.30.565.10">
    <property type="entry name" value="Histidine kinase-like ATPase, C-terminal domain"/>
    <property type="match status" value="1"/>
</dbReference>
<feature type="transmembrane region" description="Helical" evidence="1">
    <location>
        <begin position="101"/>
        <end position="122"/>
    </location>
</feature>
<dbReference type="AlphaFoldDB" id="A0A364Y3Q5"/>
<protein>
    <submittedName>
        <fullName evidence="3">Sensor histidine kinase</fullName>
    </submittedName>
</protein>
<feature type="domain" description="Signal transduction histidine kinase internal region" evidence="2">
    <location>
        <begin position="185"/>
        <end position="264"/>
    </location>
</feature>
<organism evidence="3 4">
    <name type="scientific">Pseudochryseolinea flava</name>
    <dbReference type="NCBI Taxonomy" id="2059302"/>
    <lineage>
        <taxon>Bacteria</taxon>
        <taxon>Pseudomonadati</taxon>
        <taxon>Bacteroidota</taxon>
        <taxon>Cytophagia</taxon>
        <taxon>Cytophagales</taxon>
        <taxon>Fulvivirgaceae</taxon>
        <taxon>Pseudochryseolinea</taxon>
    </lineage>
</organism>
<sequence>MEQLYTLNQDRYAQSAPSNISFWEKVNANWFVRYKVYHILFWFLYHYAWTVVNVGDPAVVFNYILSSPKFLFYVVFQAVAVYFNLYFLIPRYLVRRRYVPYLLLLTLTIVVTASCIVMAYYLMASIKNTTLDALFGHSNFSYFFITLTLPSTLTSMFLAMSIKLTKNWIGAQQREQLLEKQKLESELKFLRSQLNPHFLFNTINSIFVLIHKNQDMASESLAKFSDLLRYQLYECNEDEILLSQELRYLENYIELERLRMDSKLVVLTIQIDPTFPYDATIAPLLLVPFIENAFKHVSTQRNEGNWIKINLSFSGERMTFTISNSVFDTTSSRAVMKNSGIGLQNVRRRLNLMYPGEHDLSIDRTAEQFDVVLTIVLHKHRAGENHEMTR</sequence>
<feature type="transmembrane region" description="Helical" evidence="1">
    <location>
        <begin position="39"/>
        <end position="64"/>
    </location>
</feature>
<dbReference type="GO" id="GO:0000155">
    <property type="term" value="F:phosphorelay sensor kinase activity"/>
    <property type="evidence" value="ECO:0007669"/>
    <property type="project" value="InterPro"/>
</dbReference>
<proteinExistence type="predicted"/>
<keyword evidence="3" id="KW-0808">Transferase</keyword>
<accession>A0A364Y3Q5</accession>
<keyword evidence="1" id="KW-0812">Transmembrane</keyword>
<dbReference type="InterPro" id="IPR050640">
    <property type="entry name" value="Bact_2-comp_sensor_kinase"/>
</dbReference>